<dbReference type="GO" id="GO:0033013">
    <property type="term" value="P:tetrapyrrole metabolic process"/>
    <property type="evidence" value="ECO:0007669"/>
    <property type="project" value="UniProtKB-ARBA"/>
</dbReference>
<accession>A0A0F7HJ88</accession>
<keyword evidence="9" id="KW-1185">Reference proteome</keyword>
<dbReference type="EMBL" id="CP011366">
    <property type="protein sequence ID" value="AKG73117.1"/>
    <property type="molecule type" value="Genomic_DNA"/>
</dbReference>
<evidence type="ECO:0000313" key="9">
    <source>
        <dbReference type="Proteomes" id="UP000034029"/>
    </source>
</evidence>
<feature type="transmembrane region" description="Helical" evidence="6">
    <location>
        <begin position="44"/>
        <end position="64"/>
    </location>
</feature>
<comment type="subcellular location">
    <subcellularLocation>
        <location evidence="1">Membrane</location>
        <topology evidence="1">Multi-pass membrane protein</topology>
    </subcellularLocation>
</comment>
<reference evidence="9" key="2">
    <citation type="submission" date="2015-04" db="EMBL/GenBank/DDBJ databases">
        <title>Complete genome sequence of Salinicoccus halodurans strain H3B36, isolated from the Qaidam basin of China.</title>
        <authorList>
            <person name="Ma Y."/>
            <person name="Jiang K."/>
            <person name="Xue Y."/>
        </authorList>
    </citation>
    <scope>NUCLEOTIDE SEQUENCE [LARGE SCALE GENOMIC DNA]</scope>
    <source>
        <strain evidence="9">H3B36</strain>
    </source>
</reference>
<proteinExistence type="inferred from homology"/>
<evidence type="ECO:0000313" key="10">
    <source>
        <dbReference type="Proteomes" id="UP000183090"/>
    </source>
</evidence>
<keyword evidence="3 6" id="KW-0812">Transmembrane</keyword>
<dbReference type="PANTHER" id="PTHR10057">
    <property type="entry name" value="PERIPHERAL-TYPE BENZODIAZEPINE RECEPTOR"/>
    <property type="match status" value="1"/>
</dbReference>
<dbReference type="AlphaFoldDB" id="A0A0F7HJ88"/>
<dbReference type="KEGG" id="shv:AAT16_02135"/>
<dbReference type="Proteomes" id="UP000183090">
    <property type="component" value="Unassembled WGS sequence"/>
</dbReference>
<dbReference type="Pfam" id="PF03073">
    <property type="entry name" value="TspO_MBR"/>
    <property type="match status" value="1"/>
</dbReference>
<gene>
    <name evidence="7" type="ORF">AAT16_02135</name>
    <name evidence="8" type="ORF">SAMN05216235_2099</name>
</gene>
<dbReference type="GO" id="GO:0016020">
    <property type="term" value="C:membrane"/>
    <property type="evidence" value="ECO:0007669"/>
    <property type="project" value="UniProtKB-SubCell"/>
</dbReference>
<dbReference type="InterPro" id="IPR004307">
    <property type="entry name" value="TspO_MBR"/>
</dbReference>
<dbReference type="FunFam" id="1.20.1260.100:FF:000001">
    <property type="entry name" value="translocator protein 2"/>
    <property type="match status" value="1"/>
</dbReference>
<evidence type="ECO:0000256" key="4">
    <source>
        <dbReference type="ARBA" id="ARBA00022989"/>
    </source>
</evidence>
<feature type="transmembrane region" description="Helical" evidence="6">
    <location>
        <begin position="5"/>
        <end position="24"/>
    </location>
</feature>
<evidence type="ECO:0000313" key="8">
    <source>
        <dbReference type="EMBL" id="SFK85272.1"/>
    </source>
</evidence>
<feature type="transmembrane region" description="Helical" evidence="6">
    <location>
        <begin position="98"/>
        <end position="115"/>
    </location>
</feature>
<dbReference type="PIRSF" id="PIRSF005859">
    <property type="entry name" value="PBR"/>
    <property type="match status" value="1"/>
</dbReference>
<keyword evidence="5 6" id="KW-0472">Membrane</keyword>
<dbReference type="RefSeq" id="WP_046789309.1">
    <property type="nucleotide sequence ID" value="NZ_CP011366.1"/>
</dbReference>
<dbReference type="CDD" id="cd15904">
    <property type="entry name" value="TSPO_MBR"/>
    <property type="match status" value="1"/>
</dbReference>
<feature type="transmembrane region" description="Helical" evidence="6">
    <location>
        <begin position="127"/>
        <end position="149"/>
    </location>
</feature>
<evidence type="ECO:0000256" key="3">
    <source>
        <dbReference type="ARBA" id="ARBA00022692"/>
    </source>
</evidence>
<organism evidence="8 10">
    <name type="scientific">Salinicoccus halodurans</name>
    <dbReference type="NCBI Taxonomy" id="407035"/>
    <lineage>
        <taxon>Bacteria</taxon>
        <taxon>Bacillati</taxon>
        <taxon>Bacillota</taxon>
        <taxon>Bacilli</taxon>
        <taxon>Bacillales</taxon>
        <taxon>Staphylococcaceae</taxon>
        <taxon>Salinicoccus</taxon>
    </lineage>
</organism>
<evidence type="ECO:0000256" key="6">
    <source>
        <dbReference type="SAM" id="Phobius"/>
    </source>
</evidence>
<comment type="similarity">
    <text evidence="2">Belongs to the TspO/BZRP family.</text>
</comment>
<dbReference type="PANTHER" id="PTHR10057:SF0">
    <property type="entry name" value="TRANSLOCATOR PROTEIN"/>
    <property type="match status" value="1"/>
</dbReference>
<protein>
    <submittedName>
        <fullName evidence="8">TspO and MBR related proteins</fullName>
    </submittedName>
</protein>
<evidence type="ECO:0000256" key="1">
    <source>
        <dbReference type="ARBA" id="ARBA00004141"/>
    </source>
</evidence>
<evidence type="ECO:0000256" key="2">
    <source>
        <dbReference type="ARBA" id="ARBA00007524"/>
    </source>
</evidence>
<dbReference type="Gene3D" id="1.20.1260.100">
    <property type="entry name" value="TspO/MBR protein"/>
    <property type="match status" value="1"/>
</dbReference>
<name>A0A0F7HJ88_9STAP</name>
<dbReference type="OrthoDB" id="9795496at2"/>
<reference evidence="7 9" key="1">
    <citation type="journal article" date="2015" name="Int. J. Syst. Evol. Microbiol.">
        <title>Complete genome sequence of Salinicoccus halodurans H3B36, isolated from the Qaidam Basin in China.</title>
        <authorList>
            <person name="Jiang K."/>
            <person name="Xue Y."/>
            <person name="Ma Y."/>
        </authorList>
    </citation>
    <scope>NUCLEOTIDE SEQUENCE [LARGE SCALE GENOMIC DNA]</scope>
    <source>
        <strain evidence="7 9">H3B36</strain>
    </source>
</reference>
<evidence type="ECO:0000313" key="7">
    <source>
        <dbReference type="EMBL" id="AKG73117.1"/>
    </source>
</evidence>
<evidence type="ECO:0000256" key="5">
    <source>
        <dbReference type="ARBA" id="ARBA00023136"/>
    </source>
</evidence>
<sequence length="150" mass="17148">MILKLLLNILIPVVLGSLIGYMSASNSGAIYDSLTAPPLNPPGITFSVVWPILYGLMGLAHYFVTKEEKMPNIRTIYVIQLLFNYAWTFLFFSLALRGIAAVEILILIVLIIVMMRRFKKISKISFWLLLPYLLWTLFALYLNAGYWLLN</sequence>
<feature type="transmembrane region" description="Helical" evidence="6">
    <location>
        <begin position="76"/>
        <end position="92"/>
    </location>
</feature>
<reference evidence="8 10" key="3">
    <citation type="submission" date="2016-10" db="EMBL/GenBank/DDBJ databases">
        <authorList>
            <person name="Varghese N."/>
            <person name="Submissions S."/>
        </authorList>
    </citation>
    <scope>NUCLEOTIDE SEQUENCE [LARGE SCALE GENOMIC DNA]</scope>
    <source>
        <strain evidence="8 10">CGMCC 1.6501</strain>
    </source>
</reference>
<dbReference type="InterPro" id="IPR038330">
    <property type="entry name" value="TspO/MBR-related_sf"/>
</dbReference>
<keyword evidence="4 6" id="KW-1133">Transmembrane helix</keyword>
<dbReference type="Proteomes" id="UP000034029">
    <property type="component" value="Chromosome"/>
</dbReference>
<dbReference type="EMBL" id="FOTB01000004">
    <property type="protein sequence ID" value="SFK85272.1"/>
    <property type="molecule type" value="Genomic_DNA"/>
</dbReference>